<gene>
    <name evidence="1" type="ORF">D4L85_30735</name>
</gene>
<organism evidence="1 2">
    <name type="scientific">Chryseolinea soli</name>
    <dbReference type="NCBI Taxonomy" id="2321403"/>
    <lineage>
        <taxon>Bacteria</taxon>
        <taxon>Pseudomonadati</taxon>
        <taxon>Bacteroidota</taxon>
        <taxon>Cytophagia</taxon>
        <taxon>Cytophagales</taxon>
        <taxon>Fulvivirgaceae</taxon>
        <taxon>Chryseolinea</taxon>
    </lineage>
</organism>
<keyword evidence="2" id="KW-1185">Reference proteome</keyword>
<dbReference type="AlphaFoldDB" id="A0A385SSA6"/>
<reference evidence="2" key="1">
    <citation type="submission" date="2018-09" db="EMBL/GenBank/DDBJ databases">
        <title>Chryseolinea sp. KIS68-18 isolated from soil.</title>
        <authorList>
            <person name="Weon H.-Y."/>
            <person name="Kwon S.-W."/>
            <person name="Lee S.A."/>
        </authorList>
    </citation>
    <scope>NUCLEOTIDE SEQUENCE [LARGE SCALE GENOMIC DNA]</scope>
    <source>
        <strain evidence="2">KIS68-18</strain>
    </source>
</reference>
<name>A0A385SSA6_9BACT</name>
<accession>A0A385SSA6</accession>
<dbReference type="Proteomes" id="UP000266183">
    <property type="component" value="Chromosome"/>
</dbReference>
<proteinExistence type="predicted"/>
<sequence length="76" mass="8422">MVALITESIDKGMLLEIRLKSTSRHPPSLYFPNAIEDGDILCTLLQPETSSRKILIRLGEIASLSCLEADTTKLLH</sequence>
<dbReference type="KEGG" id="chk:D4L85_30735"/>
<evidence type="ECO:0000313" key="1">
    <source>
        <dbReference type="EMBL" id="AYB34693.1"/>
    </source>
</evidence>
<evidence type="ECO:0000313" key="2">
    <source>
        <dbReference type="Proteomes" id="UP000266183"/>
    </source>
</evidence>
<protein>
    <submittedName>
        <fullName evidence="1">Uncharacterized protein</fullName>
    </submittedName>
</protein>
<dbReference type="EMBL" id="CP032382">
    <property type="protein sequence ID" value="AYB34693.1"/>
    <property type="molecule type" value="Genomic_DNA"/>
</dbReference>